<feature type="signal peptide" evidence="2">
    <location>
        <begin position="1"/>
        <end position="19"/>
    </location>
</feature>
<protein>
    <submittedName>
        <fullName evidence="3">Uncharacterized protein</fullName>
    </submittedName>
</protein>
<keyword evidence="2" id="KW-0732">Signal</keyword>
<accession>A0A8D2IR32</accession>
<name>A0A8D2IR32_VARKO</name>
<proteinExistence type="predicted"/>
<reference evidence="3" key="2">
    <citation type="submission" date="2025-09" db="UniProtKB">
        <authorList>
            <consortium name="Ensembl"/>
        </authorList>
    </citation>
    <scope>IDENTIFICATION</scope>
</reference>
<sequence>MSFFPKSLLLLDALVSVASVARQAGEGEALSQGAWGPCTPEPQTPGLAWSEQAVGQPPQQRRCRLPRSTRSAFQGSPTERALRQFGLEAGGSRILTGIPPASA</sequence>
<keyword evidence="4" id="KW-1185">Reference proteome</keyword>
<evidence type="ECO:0000313" key="4">
    <source>
        <dbReference type="Proteomes" id="UP000694545"/>
    </source>
</evidence>
<feature type="chain" id="PRO_5034246710" evidence="2">
    <location>
        <begin position="20"/>
        <end position="103"/>
    </location>
</feature>
<evidence type="ECO:0000256" key="1">
    <source>
        <dbReference type="SAM" id="MobiDB-lite"/>
    </source>
</evidence>
<dbReference type="Proteomes" id="UP000694545">
    <property type="component" value="Unplaced"/>
</dbReference>
<evidence type="ECO:0000313" key="3">
    <source>
        <dbReference type="Ensembl" id="ENSVKKP00000002265.1"/>
    </source>
</evidence>
<reference evidence="3" key="1">
    <citation type="submission" date="2025-08" db="UniProtKB">
        <authorList>
            <consortium name="Ensembl"/>
        </authorList>
    </citation>
    <scope>IDENTIFICATION</scope>
</reference>
<evidence type="ECO:0000256" key="2">
    <source>
        <dbReference type="SAM" id="SignalP"/>
    </source>
</evidence>
<feature type="region of interest" description="Disordered" evidence="1">
    <location>
        <begin position="26"/>
        <end position="76"/>
    </location>
</feature>
<organism evidence="3 4">
    <name type="scientific">Varanus komodoensis</name>
    <name type="common">Komodo dragon</name>
    <dbReference type="NCBI Taxonomy" id="61221"/>
    <lineage>
        <taxon>Eukaryota</taxon>
        <taxon>Metazoa</taxon>
        <taxon>Chordata</taxon>
        <taxon>Craniata</taxon>
        <taxon>Vertebrata</taxon>
        <taxon>Euteleostomi</taxon>
        <taxon>Lepidosauria</taxon>
        <taxon>Squamata</taxon>
        <taxon>Bifurcata</taxon>
        <taxon>Unidentata</taxon>
        <taxon>Episquamata</taxon>
        <taxon>Toxicofera</taxon>
        <taxon>Anguimorpha</taxon>
        <taxon>Paleoanguimorpha</taxon>
        <taxon>Varanoidea</taxon>
        <taxon>Varanidae</taxon>
        <taxon>Varanus</taxon>
    </lineage>
</organism>
<dbReference type="AlphaFoldDB" id="A0A8D2IR32"/>
<dbReference type="Ensembl" id="ENSVKKT00000002337.1">
    <property type="protein sequence ID" value="ENSVKKP00000002265.1"/>
    <property type="gene ID" value="ENSVKKG00000001838.1"/>
</dbReference>